<keyword evidence="4 8" id="KW-0812">Transmembrane</keyword>
<keyword evidence="13" id="KW-1185">Reference proteome</keyword>
<dbReference type="InterPro" id="IPR012910">
    <property type="entry name" value="Plug_dom"/>
</dbReference>
<evidence type="ECO:0000259" key="11">
    <source>
        <dbReference type="Pfam" id="PF07715"/>
    </source>
</evidence>
<keyword evidence="7 8" id="KW-0998">Cell outer membrane</keyword>
<keyword evidence="5 9" id="KW-0798">TonB box</keyword>
<protein>
    <submittedName>
        <fullName evidence="12">TonB-dependent receptor</fullName>
    </submittedName>
</protein>
<evidence type="ECO:0000256" key="3">
    <source>
        <dbReference type="ARBA" id="ARBA00022452"/>
    </source>
</evidence>
<evidence type="ECO:0000256" key="6">
    <source>
        <dbReference type="ARBA" id="ARBA00023136"/>
    </source>
</evidence>
<dbReference type="GO" id="GO:0009279">
    <property type="term" value="C:cell outer membrane"/>
    <property type="evidence" value="ECO:0007669"/>
    <property type="project" value="UniProtKB-SubCell"/>
</dbReference>
<dbReference type="Proteomes" id="UP001319080">
    <property type="component" value="Unassembled WGS sequence"/>
</dbReference>
<evidence type="ECO:0000259" key="10">
    <source>
        <dbReference type="Pfam" id="PF00593"/>
    </source>
</evidence>
<comment type="caution">
    <text evidence="12">The sequence shown here is derived from an EMBL/GenBank/DDBJ whole genome shotgun (WGS) entry which is preliminary data.</text>
</comment>
<evidence type="ECO:0000313" key="13">
    <source>
        <dbReference type="Proteomes" id="UP001319080"/>
    </source>
</evidence>
<sequence length="1037" mass="113216">MVGLLFGTTMAWSQGRTVTGKVSSSDDGGIIPGANILEKGTSNGTITGTDGVYTITVQEGATLVFSFVGYQSQEVSVGTQSNIEVVLQADVTALNEVVVIGYGEIKKRDATGAVASVKSEDFNTGVIASPEQLIQGKTAGVQITTASGEPGAGANIRIRGTSSVRGGNNPLYVVDGVPLAGDDVSGGGLDIGRGNAPSKNPLNFLNPSDIESIDILKDASATAIYGSRGANGVVLITTKSGKGKRRQLEYGATLSFARVARKYDLLNRDQFLNGAARLGSNLEELDYGADTDWQDAVLRTSVSNRHDLSFSDNYKTLTYRASFSYDNQQGIVENTGLKRYTGRLNLNKSFLNDKLKVGTQMIFSRVDDQAAAITQNSGFEGDLIGSMIMANPTWGRFADSQFSNTNINPLAYLKYHQDNTQTDRHLINVTGSYDILPSLSFKVTGGFDRSESTRDKVFSPRLRLSNGVEGNGRGGFAEIETDNNLLEAYFNYNKTIGKGTINAVLGYSYQEFNRKGMTVLGWGFAGEDMDRMVDDLHAGAGVVQGLIDQPYQQFGYYTVIDTDNGNHERMYINTLSPEPTTIDLDNIPATMPVRSVTGDIFNSTDELQSFFGRVNYSLSDKYLLTATFRADGSTRFGGNNKYGYFPSASAAWRLSEEAFVPEAFSDLKFRVGYGVTGNQEIPHNLHQARIKYNNRNNNQFGAPTIGNDGQAPPPGTSNVAFENPDLQWEQTSQINIGLDFGFVENKITGSIDVYRKNTTDLLIQVTSAQPAPQPFTWRNLDADVINQGVELTLNAIAVESDNVGLNFGFNISYNKNKVENYSGAPLNTGEINGQGLSGAFAQRIVNNQPLFTYFIREFQGFDQDGIALYNGDFQRYVDKNPIPKYNLGFSVNFRYKNWDVSTFLAGQYGFWVYNNTANAYFSLGSLATGKNIQTSSLYTGESAANAPDASTRYLEKGDFLRMQNLNLGYNFNFEQTSLIKKLRLYASGQNLFLITGYSGLDPEVNTNKARDGVPSLGIDYTAYPRARTLTFGLNATF</sequence>
<dbReference type="NCBIfam" id="TIGR04056">
    <property type="entry name" value="OMP_RagA_SusC"/>
    <property type="match status" value="1"/>
</dbReference>
<name>A0AAP2E4R4_9BACT</name>
<dbReference type="EMBL" id="JAHESE010000057">
    <property type="protein sequence ID" value="MBT1712269.1"/>
    <property type="molecule type" value="Genomic_DNA"/>
</dbReference>
<evidence type="ECO:0000256" key="8">
    <source>
        <dbReference type="PROSITE-ProRule" id="PRU01360"/>
    </source>
</evidence>
<gene>
    <name evidence="12" type="ORF">KK062_28765</name>
</gene>
<keyword evidence="3 8" id="KW-1134">Transmembrane beta strand</keyword>
<keyword evidence="12" id="KW-0675">Receptor</keyword>
<comment type="subcellular location">
    <subcellularLocation>
        <location evidence="1 8">Cell outer membrane</location>
        <topology evidence="1 8">Multi-pass membrane protein</topology>
    </subcellularLocation>
</comment>
<dbReference type="InterPro" id="IPR023996">
    <property type="entry name" value="TonB-dep_OMP_SusC/RagA"/>
</dbReference>
<dbReference type="Pfam" id="PF13715">
    <property type="entry name" value="CarbopepD_reg_2"/>
    <property type="match status" value="1"/>
</dbReference>
<dbReference type="InterPro" id="IPR036942">
    <property type="entry name" value="Beta-barrel_TonB_sf"/>
</dbReference>
<dbReference type="Gene3D" id="2.40.170.20">
    <property type="entry name" value="TonB-dependent receptor, beta-barrel domain"/>
    <property type="match status" value="1"/>
</dbReference>
<dbReference type="InterPro" id="IPR000531">
    <property type="entry name" value="Beta-barrel_TonB"/>
</dbReference>
<organism evidence="12 13">
    <name type="scientific">Dawidia cretensis</name>
    <dbReference type="NCBI Taxonomy" id="2782350"/>
    <lineage>
        <taxon>Bacteria</taxon>
        <taxon>Pseudomonadati</taxon>
        <taxon>Bacteroidota</taxon>
        <taxon>Cytophagia</taxon>
        <taxon>Cytophagales</taxon>
        <taxon>Chryseotaleaceae</taxon>
        <taxon>Dawidia</taxon>
    </lineage>
</organism>
<dbReference type="InterPro" id="IPR008969">
    <property type="entry name" value="CarboxyPept-like_regulatory"/>
</dbReference>
<evidence type="ECO:0000313" key="12">
    <source>
        <dbReference type="EMBL" id="MBT1712269.1"/>
    </source>
</evidence>
<dbReference type="Pfam" id="PF00593">
    <property type="entry name" value="TonB_dep_Rec_b-barrel"/>
    <property type="match status" value="1"/>
</dbReference>
<proteinExistence type="inferred from homology"/>
<feature type="domain" description="TonB-dependent receptor plug" evidence="11">
    <location>
        <begin position="106"/>
        <end position="233"/>
    </location>
</feature>
<dbReference type="InterPro" id="IPR037066">
    <property type="entry name" value="Plug_dom_sf"/>
</dbReference>
<accession>A0AAP2E4R4</accession>
<evidence type="ECO:0000256" key="7">
    <source>
        <dbReference type="ARBA" id="ARBA00023237"/>
    </source>
</evidence>
<reference evidence="12 13" key="1">
    <citation type="submission" date="2021-05" db="EMBL/GenBank/DDBJ databases">
        <title>A Polyphasic approach of four new species of the genus Ohtaekwangia: Ohtaekwangia histidinii sp. nov., Ohtaekwangia cretensis sp. nov., Ohtaekwangia indiensis sp. nov., Ohtaekwangia reichenbachii sp. nov. from diverse environment.</title>
        <authorList>
            <person name="Octaviana S."/>
        </authorList>
    </citation>
    <scope>NUCLEOTIDE SEQUENCE [LARGE SCALE GENOMIC DNA]</scope>
    <source>
        <strain evidence="12 13">PWU5</strain>
    </source>
</reference>
<dbReference type="Gene3D" id="2.170.130.10">
    <property type="entry name" value="TonB-dependent receptor, plug domain"/>
    <property type="match status" value="1"/>
</dbReference>
<feature type="domain" description="TonB-dependent receptor-like beta-barrel" evidence="10">
    <location>
        <begin position="481"/>
        <end position="991"/>
    </location>
</feature>
<dbReference type="Pfam" id="PF07715">
    <property type="entry name" value="Plug"/>
    <property type="match status" value="1"/>
</dbReference>
<dbReference type="PROSITE" id="PS52016">
    <property type="entry name" value="TONB_DEPENDENT_REC_3"/>
    <property type="match status" value="1"/>
</dbReference>
<evidence type="ECO:0000256" key="1">
    <source>
        <dbReference type="ARBA" id="ARBA00004571"/>
    </source>
</evidence>
<dbReference type="NCBIfam" id="TIGR04057">
    <property type="entry name" value="SusC_RagA_signa"/>
    <property type="match status" value="1"/>
</dbReference>
<evidence type="ECO:0000256" key="9">
    <source>
        <dbReference type="RuleBase" id="RU003357"/>
    </source>
</evidence>
<dbReference type="Gene3D" id="2.60.40.1120">
    <property type="entry name" value="Carboxypeptidase-like, regulatory domain"/>
    <property type="match status" value="1"/>
</dbReference>
<keyword evidence="6 8" id="KW-0472">Membrane</keyword>
<dbReference type="SUPFAM" id="SSF49464">
    <property type="entry name" value="Carboxypeptidase regulatory domain-like"/>
    <property type="match status" value="1"/>
</dbReference>
<keyword evidence="2 8" id="KW-0813">Transport</keyword>
<evidence type="ECO:0000256" key="4">
    <source>
        <dbReference type="ARBA" id="ARBA00022692"/>
    </source>
</evidence>
<evidence type="ECO:0000256" key="5">
    <source>
        <dbReference type="ARBA" id="ARBA00023077"/>
    </source>
</evidence>
<dbReference type="InterPro" id="IPR023997">
    <property type="entry name" value="TonB-dep_OMP_SusC/RagA_CS"/>
</dbReference>
<evidence type="ECO:0000256" key="2">
    <source>
        <dbReference type="ARBA" id="ARBA00022448"/>
    </source>
</evidence>
<dbReference type="AlphaFoldDB" id="A0AAP2E4R4"/>
<comment type="similarity">
    <text evidence="8 9">Belongs to the TonB-dependent receptor family.</text>
</comment>
<dbReference type="InterPro" id="IPR039426">
    <property type="entry name" value="TonB-dep_rcpt-like"/>
</dbReference>
<dbReference type="SUPFAM" id="SSF56935">
    <property type="entry name" value="Porins"/>
    <property type="match status" value="1"/>
</dbReference>
<dbReference type="FunFam" id="2.170.130.10:FF:000008">
    <property type="entry name" value="SusC/RagA family TonB-linked outer membrane protein"/>
    <property type="match status" value="1"/>
</dbReference>